<feature type="transmembrane region" description="Helical" evidence="2">
    <location>
        <begin position="20"/>
        <end position="41"/>
    </location>
</feature>
<dbReference type="Proteomes" id="UP000596742">
    <property type="component" value="Unassembled WGS sequence"/>
</dbReference>
<reference evidence="3" key="1">
    <citation type="submission" date="2018-11" db="EMBL/GenBank/DDBJ databases">
        <authorList>
            <person name="Alioto T."/>
            <person name="Alioto T."/>
        </authorList>
    </citation>
    <scope>NUCLEOTIDE SEQUENCE</scope>
</reference>
<keyword evidence="2" id="KW-0812">Transmembrane</keyword>
<keyword evidence="2" id="KW-1133">Transmembrane helix</keyword>
<evidence type="ECO:0000256" key="1">
    <source>
        <dbReference type="SAM" id="MobiDB-lite"/>
    </source>
</evidence>
<feature type="region of interest" description="Disordered" evidence="1">
    <location>
        <begin position="53"/>
        <end position="105"/>
    </location>
</feature>
<evidence type="ECO:0000313" key="3">
    <source>
        <dbReference type="EMBL" id="VDH98549.1"/>
    </source>
</evidence>
<accession>A0A8B6C296</accession>
<sequence>DSGSYSYSYIYSSTSSRGAIAGGIVGGIFLVIIICCVSAAVKSKTGKVSRVIYPKRRNPRVGTVPKKQQPSSRRPNTRQNKNYNISRMTLPGSYEPTYPPLTHHI</sequence>
<dbReference type="OrthoDB" id="6190297at2759"/>
<organism evidence="3 4">
    <name type="scientific">Mytilus galloprovincialis</name>
    <name type="common">Mediterranean mussel</name>
    <dbReference type="NCBI Taxonomy" id="29158"/>
    <lineage>
        <taxon>Eukaryota</taxon>
        <taxon>Metazoa</taxon>
        <taxon>Spiralia</taxon>
        <taxon>Lophotrochozoa</taxon>
        <taxon>Mollusca</taxon>
        <taxon>Bivalvia</taxon>
        <taxon>Autobranchia</taxon>
        <taxon>Pteriomorphia</taxon>
        <taxon>Mytilida</taxon>
        <taxon>Mytiloidea</taxon>
        <taxon>Mytilidae</taxon>
        <taxon>Mytilinae</taxon>
        <taxon>Mytilus</taxon>
    </lineage>
</organism>
<proteinExistence type="predicted"/>
<evidence type="ECO:0000256" key="2">
    <source>
        <dbReference type="SAM" id="Phobius"/>
    </source>
</evidence>
<comment type="caution">
    <text evidence="3">The sequence shown here is derived from an EMBL/GenBank/DDBJ whole genome shotgun (WGS) entry which is preliminary data.</text>
</comment>
<name>A0A8B6C296_MYTGA</name>
<feature type="non-terminal residue" evidence="3">
    <location>
        <position position="1"/>
    </location>
</feature>
<protein>
    <submittedName>
        <fullName evidence="3">Uncharacterized protein</fullName>
    </submittedName>
</protein>
<feature type="compositionally biased region" description="Polar residues" evidence="1">
    <location>
        <begin position="66"/>
        <end position="87"/>
    </location>
</feature>
<dbReference type="AlphaFoldDB" id="A0A8B6C296"/>
<keyword evidence="2" id="KW-0472">Membrane</keyword>
<gene>
    <name evidence="3" type="ORF">MGAL_10B092063</name>
</gene>
<dbReference type="EMBL" id="UYJE01001021">
    <property type="protein sequence ID" value="VDH98549.1"/>
    <property type="molecule type" value="Genomic_DNA"/>
</dbReference>
<evidence type="ECO:0000313" key="4">
    <source>
        <dbReference type="Proteomes" id="UP000596742"/>
    </source>
</evidence>
<keyword evidence="4" id="KW-1185">Reference proteome</keyword>